<dbReference type="Gene3D" id="3.90.660.10">
    <property type="match status" value="1"/>
</dbReference>
<dbReference type="PRINTS" id="PR00419">
    <property type="entry name" value="ADXRDTASE"/>
</dbReference>
<proteinExistence type="predicted"/>
<dbReference type="KEGG" id="bgok:Pr1d_49300"/>
<dbReference type="PANTHER" id="PTHR16128:SF5">
    <property type="entry name" value="FAD_NAD(P)-BINDING OXIDOREDUCTASE FAMILY PROTEIN"/>
    <property type="match status" value="1"/>
</dbReference>
<reference evidence="1 2" key="1">
    <citation type="submission" date="2019-08" db="EMBL/GenBank/DDBJ databases">
        <title>Deep-cultivation of Planctomycetes and their phenomic and genomic characterization uncovers novel biology.</title>
        <authorList>
            <person name="Wiegand S."/>
            <person name="Jogler M."/>
            <person name="Boedeker C."/>
            <person name="Pinto D."/>
            <person name="Vollmers J."/>
            <person name="Rivas-Marin E."/>
            <person name="Kohn T."/>
            <person name="Peeters S.H."/>
            <person name="Heuer A."/>
            <person name="Rast P."/>
            <person name="Oberbeckmann S."/>
            <person name="Bunk B."/>
            <person name="Jeske O."/>
            <person name="Meyerdierks A."/>
            <person name="Storesund J.E."/>
            <person name="Kallscheuer N."/>
            <person name="Luecker S."/>
            <person name="Lage O.M."/>
            <person name="Pohl T."/>
            <person name="Merkel B.J."/>
            <person name="Hornburger P."/>
            <person name="Mueller R.-W."/>
            <person name="Bruemmer F."/>
            <person name="Labrenz M."/>
            <person name="Spormann A.M."/>
            <person name="Op den Camp H."/>
            <person name="Overmann J."/>
            <person name="Amann R."/>
            <person name="Jetten M.S.M."/>
            <person name="Mascher T."/>
            <person name="Medema M.H."/>
            <person name="Devos D.P."/>
            <person name="Kaster A.-K."/>
            <person name="Ovreas L."/>
            <person name="Rohde M."/>
            <person name="Galperin M.Y."/>
            <person name="Jogler C."/>
        </authorList>
    </citation>
    <scope>NUCLEOTIDE SEQUENCE [LARGE SCALE GENOMIC DNA]</scope>
    <source>
        <strain evidence="1 2">Pr1d</strain>
    </source>
</reference>
<gene>
    <name evidence="1" type="ORF">Pr1d_49300</name>
</gene>
<dbReference type="PANTHER" id="PTHR16128">
    <property type="entry name" value="FAD/NAD(P)-BINDING OXIDOREDUCTASE FAMILY PROTEIN"/>
    <property type="match status" value="1"/>
</dbReference>
<organism evidence="1 2">
    <name type="scientific">Bythopirellula goksoeyrii</name>
    <dbReference type="NCBI Taxonomy" id="1400387"/>
    <lineage>
        <taxon>Bacteria</taxon>
        <taxon>Pseudomonadati</taxon>
        <taxon>Planctomycetota</taxon>
        <taxon>Planctomycetia</taxon>
        <taxon>Pirellulales</taxon>
        <taxon>Lacipirellulaceae</taxon>
        <taxon>Bythopirellula</taxon>
    </lineage>
</organism>
<evidence type="ECO:0000313" key="1">
    <source>
        <dbReference type="EMBL" id="QEG37584.1"/>
    </source>
</evidence>
<protein>
    <submittedName>
        <fullName evidence="1">Protoporphyrinogen oxidase</fullName>
    </submittedName>
</protein>
<keyword evidence="2" id="KW-1185">Reference proteome</keyword>
<dbReference type="Proteomes" id="UP000323917">
    <property type="component" value="Chromosome"/>
</dbReference>
<dbReference type="Gene3D" id="3.50.50.60">
    <property type="entry name" value="FAD/NAD(P)-binding domain"/>
    <property type="match status" value="1"/>
</dbReference>
<sequence length="326" mass="35822">MPSLAVIGAGISGLICARTLQDHGLSVKVFEKSRGVGGRMSTRRTDDALHFDHGAQYFTARDALFRGYVKALQHEGVVAAWLGRIIVLQKGVTIDQNESTVRFVAVPGMNSICQHMATDLSIEYQTKVAPPRRLLGRWWLASEDGTELGAYDMVIISAPAPQTAQLLRDVPELAEQADRVEMSGCWAVMLALEESLALPFDAAFIHQSPLSWIARNNSKPNRSPEPETWILHASPEWSETNLERSAEQVAADLLEEFWRSIGTQPRAIKYITAHRWRFALPTSPLESRCLFDTGLQVGACGDWCGGPRVEGAFLSGAAVADRLLGL</sequence>
<dbReference type="EMBL" id="CP042913">
    <property type="protein sequence ID" value="QEG37584.1"/>
    <property type="molecule type" value="Genomic_DNA"/>
</dbReference>
<dbReference type="InterPro" id="IPR036188">
    <property type="entry name" value="FAD/NAD-bd_sf"/>
</dbReference>
<name>A0A5B9QFC0_9BACT</name>
<dbReference type="SUPFAM" id="SSF51905">
    <property type="entry name" value="FAD/NAD(P)-binding domain"/>
    <property type="match status" value="1"/>
</dbReference>
<dbReference type="AlphaFoldDB" id="A0A5B9QFC0"/>
<dbReference type="Pfam" id="PF13450">
    <property type="entry name" value="NAD_binding_8"/>
    <property type="match status" value="1"/>
</dbReference>
<evidence type="ECO:0000313" key="2">
    <source>
        <dbReference type="Proteomes" id="UP000323917"/>
    </source>
</evidence>
<accession>A0A5B9QFC0</accession>